<name>A0A4Y9KRV7_9BRAD</name>
<feature type="compositionally biased region" description="Polar residues" evidence="1">
    <location>
        <begin position="184"/>
        <end position="195"/>
    </location>
</feature>
<protein>
    <submittedName>
        <fullName evidence="2">Uncharacterized protein</fullName>
    </submittedName>
</protein>
<evidence type="ECO:0000313" key="3">
    <source>
        <dbReference type="EMBL" id="TFV68046.1"/>
    </source>
</evidence>
<evidence type="ECO:0000313" key="4">
    <source>
        <dbReference type="Proteomes" id="UP000297700"/>
    </source>
</evidence>
<keyword evidence="5" id="KW-1185">Reference proteome</keyword>
<evidence type="ECO:0000313" key="2">
    <source>
        <dbReference type="EMBL" id="TFV29483.1"/>
    </source>
</evidence>
<sequence>MVFAVQRETTVGGHDRLDAAVHEQLPWVPISATVRGRNVPEGEIPLPLADPVKARGWGSVDVRDPAEVVIREKLSNVDLKLKDFVTGNDASAVAAVFVRLNAELRKAARSDRSAALNVEIAAQEAAAKALRSSGLCQLFGAIATSGGAILGAGVNLKGARQIQARFDEVYKAKIQAPLPKSRVETPTPNSPSGQAQRFDKSEGELELRDEPHGKGQIIQAPERDAWSSQDDIEMTRLNSSRSNTLGDPHRLDAPNSTTDPLEFTRVVQAQTEAQQEAMRWNGMGTIATEAFKLPGAGLNMGATHYQEEEAQLQADSTRAQAQMENESEFLASYETTIQDVLGELAEIRRADSEARSKIVSMA</sequence>
<proteinExistence type="predicted"/>
<comment type="caution">
    <text evidence="2">The sequence shown here is derived from an EMBL/GenBank/DDBJ whole genome shotgun (WGS) entry which is preliminary data.</text>
</comment>
<reference evidence="3 4" key="2">
    <citation type="submission" date="2019-03" db="EMBL/GenBank/DDBJ databases">
        <title>Bradyrhizobium strains diversity.</title>
        <authorList>
            <person name="Urquiaga M.C.O."/>
            <person name="Hungria M."/>
            <person name="Delamuta J.R.M."/>
            <person name="Klepa M.S."/>
        </authorList>
    </citation>
    <scope>NUCLEOTIDE SEQUENCE [LARGE SCALE GENOMIC DNA]</scope>
    <source>
        <strain evidence="3 4">CNPSo 3426</strain>
    </source>
</reference>
<dbReference type="EMBL" id="SPQS01000048">
    <property type="protein sequence ID" value="TFV68046.1"/>
    <property type="molecule type" value="Genomic_DNA"/>
</dbReference>
<gene>
    <name evidence="3" type="ORF">E4K64_37570</name>
    <name evidence="2" type="ORF">E4K66_37550</name>
</gene>
<dbReference type="EMBL" id="SPQU01000049">
    <property type="protein sequence ID" value="TFV29483.1"/>
    <property type="molecule type" value="Genomic_DNA"/>
</dbReference>
<feature type="region of interest" description="Disordered" evidence="1">
    <location>
        <begin position="177"/>
        <end position="258"/>
    </location>
</feature>
<dbReference type="Proteomes" id="UP000297700">
    <property type="component" value="Unassembled WGS sequence"/>
</dbReference>
<feature type="compositionally biased region" description="Polar residues" evidence="1">
    <location>
        <begin position="236"/>
        <end position="245"/>
    </location>
</feature>
<reference evidence="2 5" key="1">
    <citation type="submission" date="2019-03" db="EMBL/GenBank/DDBJ databases">
        <title>Bradyrhizobium strains diversity isolated from Chamaecrista fasciculata.</title>
        <authorList>
            <person name="Urquiaga M.C.O."/>
            <person name="Hungria M."/>
            <person name="Delamuta J.R.M."/>
        </authorList>
    </citation>
    <scope>NUCLEOTIDE SEQUENCE [LARGE SCALE GENOMIC DNA]</scope>
    <source>
        <strain evidence="2 5">CNPSo 3424</strain>
    </source>
</reference>
<evidence type="ECO:0000256" key="1">
    <source>
        <dbReference type="SAM" id="MobiDB-lite"/>
    </source>
</evidence>
<accession>A0A4Y9KRV7</accession>
<dbReference type="RefSeq" id="WP_126261807.1">
    <property type="nucleotide sequence ID" value="NZ_SPQS01000048.1"/>
</dbReference>
<dbReference type="OrthoDB" id="8210401at2"/>
<dbReference type="AlphaFoldDB" id="A0A4Y9KRV7"/>
<accession>A0A4Y9NM12</accession>
<organism evidence="2 5">
    <name type="scientific">Bradyrhizobium frederickii</name>
    <dbReference type="NCBI Taxonomy" id="2560054"/>
    <lineage>
        <taxon>Bacteria</taxon>
        <taxon>Pseudomonadati</taxon>
        <taxon>Pseudomonadota</taxon>
        <taxon>Alphaproteobacteria</taxon>
        <taxon>Hyphomicrobiales</taxon>
        <taxon>Nitrobacteraceae</taxon>
        <taxon>Bradyrhizobium</taxon>
    </lineage>
</organism>
<feature type="compositionally biased region" description="Basic and acidic residues" evidence="1">
    <location>
        <begin position="197"/>
        <end position="213"/>
    </location>
</feature>
<dbReference type="Proteomes" id="UP000298225">
    <property type="component" value="Unassembled WGS sequence"/>
</dbReference>
<evidence type="ECO:0000313" key="5">
    <source>
        <dbReference type="Proteomes" id="UP000298225"/>
    </source>
</evidence>